<dbReference type="Gene3D" id="2.60.120.260">
    <property type="entry name" value="Galactose-binding domain-like"/>
    <property type="match status" value="1"/>
</dbReference>
<evidence type="ECO:0000256" key="4">
    <source>
        <dbReference type="ARBA" id="ARBA00022786"/>
    </source>
</evidence>
<sequence length="275" mass="30928">MDSDEEIMQRDATRSGDAEDFSEEGSTNDNSNDDAQDGDDQDDSQEEDDNTIPHENTDLSESTIIKATPELASLTNPNVREISHEATWSLSSSKTGNGIRELMDSNFETYWQSDGVHPHLINIHFSKRKAVSEVAFYLDYSLDESYTPKRIGIKSGVTFHDLVEVKVIEMKEPCGWVSVPLHAEIDPLDDDLDHPEEDMEAKEKRVKKKPLRTHFIQICVLSMAQNGRDTHMRQVKIFGPKVNNNTGPMKSPTNMFPLGLPAFKSVGLSQFSSIR</sequence>
<dbReference type="Pfam" id="PF03256">
    <property type="entry name" value="ANAPC10"/>
    <property type="match status" value="1"/>
</dbReference>
<evidence type="ECO:0000313" key="9">
    <source>
        <dbReference type="Proteomes" id="UP001054902"/>
    </source>
</evidence>
<dbReference type="EMBL" id="BLLK01000023">
    <property type="protein sequence ID" value="GFH47410.1"/>
    <property type="molecule type" value="Genomic_DNA"/>
</dbReference>
<reference evidence="8 9" key="1">
    <citation type="journal article" date="2021" name="Sci. Rep.">
        <title>The genome of the diatom Chaetoceros tenuissimus carries an ancient integrated fragment of an extant virus.</title>
        <authorList>
            <person name="Hongo Y."/>
            <person name="Kimura K."/>
            <person name="Takaki Y."/>
            <person name="Yoshida Y."/>
            <person name="Baba S."/>
            <person name="Kobayashi G."/>
            <person name="Nagasaki K."/>
            <person name="Hano T."/>
            <person name="Tomaru Y."/>
        </authorList>
    </citation>
    <scope>NUCLEOTIDE SEQUENCE [LARGE SCALE GENOMIC DNA]</scope>
    <source>
        <strain evidence="8 9">NIES-3715</strain>
    </source>
</reference>
<keyword evidence="2" id="KW-0132">Cell division</keyword>
<evidence type="ECO:0000256" key="2">
    <source>
        <dbReference type="ARBA" id="ARBA00022618"/>
    </source>
</evidence>
<proteinExistence type="inferred from homology"/>
<evidence type="ECO:0000256" key="5">
    <source>
        <dbReference type="ARBA" id="ARBA00023306"/>
    </source>
</evidence>
<dbReference type="PANTHER" id="PTHR12936:SF0">
    <property type="entry name" value="ANAPHASE-PROMOTING COMPLEX SUBUNIT 10"/>
    <property type="match status" value="1"/>
</dbReference>
<feature type="domain" description="DOC" evidence="7">
    <location>
        <begin position="58"/>
        <end position="264"/>
    </location>
</feature>
<keyword evidence="9" id="KW-1185">Reference proteome</keyword>
<dbReference type="SUPFAM" id="SSF49785">
    <property type="entry name" value="Galactose-binding domain-like"/>
    <property type="match status" value="1"/>
</dbReference>
<comment type="similarity">
    <text evidence="1">Belongs to the APC10 family.</text>
</comment>
<evidence type="ECO:0000313" key="8">
    <source>
        <dbReference type="EMBL" id="GFH47410.1"/>
    </source>
</evidence>
<dbReference type="InterPro" id="IPR008979">
    <property type="entry name" value="Galactose-bd-like_sf"/>
</dbReference>
<dbReference type="AlphaFoldDB" id="A0AAD3CLS6"/>
<name>A0AAD3CLS6_9STRA</name>
<evidence type="ECO:0000256" key="1">
    <source>
        <dbReference type="ARBA" id="ARBA00006762"/>
    </source>
</evidence>
<protein>
    <submittedName>
        <fullName evidence="8">Anaphase-promoting complex subunit 10</fullName>
    </submittedName>
</protein>
<evidence type="ECO:0000256" key="3">
    <source>
        <dbReference type="ARBA" id="ARBA00022776"/>
    </source>
</evidence>
<dbReference type="SMART" id="SM01337">
    <property type="entry name" value="APC10"/>
    <property type="match status" value="1"/>
</dbReference>
<feature type="compositionally biased region" description="Basic and acidic residues" evidence="6">
    <location>
        <begin position="7"/>
        <end position="17"/>
    </location>
</feature>
<dbReference type="GO" id="GO:0070979">
    <property type="term" value="P:protein K11-linked ubiquitination"/>
    <property type="evidence" value="ECO:0007669"/>
    <property type="project" value="TreeGrafter"/>
</dbReference>
<keyword evidence="3" id="KW-0498">Mitosis</keyword>
<comment type="caution">
    <text evidence="8">The sequence shown here is derived from an EMBL/GenBank/DDBJ whole genome shotgun (WGS) entry which is preliminary data.</text>
</comment>
<gene>
    <name evidence="8" type="ORF">CTEN210_03885</name>
</gene>
<keyword evidence="4" id="KW-0833">Ubl conjugation pathway</keyword>
<dbReference type="InterPro" id="IPR004939">
    <property type="entry name" value="APC_su10/DOC_dom"/>
</dbReference>
<dbReference type="CDD" id="cd08366">
    <property type="entry name" value="APC10"/>
    <property type="match status" value="1"/>
</dbReference>
<accession>A0AAD3CLS6</accession>
<evidence type="ECO:0000259" key="7">
    <source>
        <dbReference type="PROSITE" id="PS51284"/>
    </source>
</evidence>
<dbReference type="PANTHER" id="PTHR12936">
    <property type="entry name" value="ANAPHASE-PROMOTING COMPLEX 10"/>
    <property type="match status" value="1"/>
</dbReference>
<dbReference type="InterPro" id="IPR016901">
    <property type="entry name" value="APC10/Doc1"/>
</dbReference>
<keyword evidence="5" id="KW-0131">Cell cycle</keyword>
<organism evidence="8 9">
    <name type="scientific">Chaetoceros tenuissimus</name>
    <dbReference type="NCBI Taxonomy" id="426638"/>
    <lineage>
        <taxon>Eukaryota</taxon>
        <taxon>Sar</taxon>
        <taxon>Stramenopiles</taxon>
        <taxon>Ochrophyta</taxon>
        <taxon>Bacillariophyta</taxon>
        <taxon>Coscinodiscophyceae</taxon>
        <taxon>Chaetocerotophycidae</taxon>
        <taxon>Chaetocerotales</taxon>
        <taxon>Chaetocerotaceae</taxon>
        <taxon>Chaetoceros</taxon>
    </lineage>
</organism>
<evidence type="ECO:0000256" key="6">
    <source>
        <dbReference type="SAM" id="MobiDB-lite"/>
    </source>
</evidence>
<dbReference type="Proteomes" id="UP001054902">
    <property type="component" value="Unassembled WGS sequence"/>
</dbReference>
<feature type="compositionally biased region" description="Acidic residues" evidence="6">
    <location>
        <begin position="31"/>
        <end position="50"/>
    </location>
</feature>
<dbReference type="PROSITE" id="PS51284">
    <property type="entry name" value="DOC"/>
    <property type="match status" value="1"/>
</dbReference>
<feature type="region of interest" description="Disordered" evidence="6">
    <location>
        <begin position="1"/>
        <end position="64"/>
    </location>
</feature>
<dbReference type="GO" id="GO:0005680">
    <property type="term" value="C:anaphase-promoting complex"/>
    <property type="evidence" value="ECO:0007669"/>
    <property type="project" value="InterPro"/>
</dbReference>
<dbReference type="GO" id="GO:0031145">
    <property type="term" value="P:anaphase-promoting complex-dependent catabolic process"/>
    <property type="evidence" value="ECO:0007669"/>
    <property type="project" value="InterPro"/>
</dbReference>
<dbReference type="GO" id="GO:0051301">
    <property type="term" value="P:cell division"/>
    <property type="evidence" value="ECO:0007669"/>
    <property type="project" value="UniProtKB-KW"/>
</dbReference>